<dbReference type="Gene3D" id="3.20.20.140">
    <property type="entry name" value="Metal-dependent hydrolases"/>
    <property type="match status" value="1"/>
</dbReference>
<dbReference type="InterPro" id="IPR003141">
    <property type="entry name" value="Pol/His_phosphatase_N"/>
</dbReference>
<dbReference type="Proteomes" id="UP000004221">
    <property type="component" value="Unassembled WGS sequence"/>
</dbReference>
<evidence type="ECO:0000313" key="3">
    <source>
        <dbReference type="EMBL" id="CCF84537.1"/>
    </source>
</evidence>
<dbReference type="InterPro" id="IPR016195">
    <property type="entry name" value="Pol/histidinol_Pase-like"/>
</dbReference>
<evidence type="ECO:0000313" key="4">
    <source>
        <dbReference type="Proteomes" id="UP000004221"/>
    </source>
</evidence>
<dbReference type="SMART" id="SM00481">
    <property type="entry name" value="POLIIIAc"/>
    <property type="match status" value="1"/>
</dbReference>
<feature type="region of interest" description="Disordered" evidence="1">
    <location>
        <begin position="1"/>
        <end position="31"/>
    </location>
</feature>
<dbReference type="EMBL" id="CAGS01000286">
    <property type="protein sequence ID" value="CCF84537.1"/>
    <property type="molecule type" value="Genomic_DNA"/>
</dbReference>
<dbReference type="InterPro" id="IPR052018">
    <property type="entry name" value="PHP_domain"/>
</dbReference>
<organism evidence="3 4">
    <name type="scientific">Nitrolancea hollandica Lb</name>
    <dbReference type="NCBI Taxonomy" id="1129897"/>
    <lineage>
        <taxon>Bacteria</taxon>
        <taxon>Pseudomonadati</taxon>
        <taxon>Thermomicrobiota</taxon>
        <taxon>Thermomicrobia</taxon>
        <taxon>Sphaerobacterales</taxon>
        <taxon>Sphaerobacterineae</taxon>
        <taxon>Sphaerobacteraceae</taxon>
        <taxon>Nitrolancea</taxon>
    </lineage>
</organism>
<keyword evidence="4" id="KW-1185">Reference proteome</keyword>
<dbReference type="CDD" id="cd07438">
    <property type="entry name" value="PHP_HisPPase_AMP"/>
    <property type="match status" value="1"/>
</dbReference>
<dbReference type="OrthoDB" id="9804333at2"/>
<gene>
    <name evidence="3" type="ORF">NITHO_3560004</name>
</gene>
<evidence type="ECO:0000256" key="1">
    <source>
        <dbReference type="SAM" id="MobiDB-lite"/>
    </source>
</evidence>
<dbReference type="SUPFAM" id="SSF89550">
    <property type="entry name" value="PHP domain-like"/>
    <property type="match status" value="1"/>
</dbReference>
<feature type="compositionally biased region" description="Basic and acidic residues" evidence="1">
    <location>
        <begin position="1"/>
        <end position="11"/>
    </location>
</feature>
<evidence type="ECO:0000259" key="2">
    <source>
        <dbReference type="SMART" id="SM00481"/>
    </source>
</evidence>
<dbReference type="AlphaFoldDB" id="I4EIM5"/>
<sequence>MRGRNEPREVAINRTAWTADRPRSPEIGPDSPITIVDLHSHSTASDGTFRPAELVALAAQRGIRFLGLTDHDSTEGLREAHEAGQRLGVAVIPGVELGTEVPAGELHMLGYFIDAASPALQHALTAFRDARQTRAERMIRLLAGIGIEIPLSEVERFAGGGAIGRAHMARALIAKGYATSIDDAFARYLGRGRPGYVPRARLTPVEAVELIRAAGGAPVLAHPYSVARLDQELATLTSAGLAGMEAYYGQYRPEQRDALVQLATNYGLVPCGGSDFHGLDGREGRKLGAVWVPPETVDRLRSAATGVAR</sequence>
<accession>I4EIM5</accession>
<dbReference type="Gene3D" id="1.10.150.650">
    <property type="match status" value="1"/>
</dbReference>
<comment type="caution">
    <text evidence="3">The sequence shown here is derived from an EMBL/GenBank/DDBJ whole genome shotgun (WGS) entry which is preliminary data.</text>
</comment>
<dbReference type="PANTHER" id="PTHR42924">
    <property type="entry name" value="EXONUCLEASE"/>
    <property type="match status" value="1"/>
</dbReference>
<reference evidence="3 4" key="1">
    <citation type="journal article" date="2012" name="ISME J.">
        <title>Nitrification expanded: discovery, physiology and genomics of a nitrite-oxidizing bacterium from the phylum Chloroflexi.</title>
        <authorList>
            <person name="Sorokin D.Y."/>
            <person name="Lucker S."/>
            <person name="Vejmelkova D."/>
            <person name="Kostrikina N.A."/>
            <person name="Kleerebezem R."/>
            <person name="Rijpstra W.I."/>
            <person name="Damste J.S."/>
            <person name="Le Paslier D."/>
            <person name="Muyzer G."/>
            <person name="Wagner M."/>
            <person name="van Loosdrecht M.C."/>
            <person name="Daims H."/>
        </authorList>
    </citation>
    <scope>NUCLEOTIDE SEQUENCE [LARGE SCALE GENOMIC DNA]</scope>
    <source>
        <strain evidence="4">none</strain>
    </source>
</reference>
<dbReference type="InterPro" id="IPR004013">
    <property type="entry name" value="PHP_dom"/>
</dbReference>
<dbReference type="GO" id="GO:0004534">
    <property type="term" value="F:5'-3' RNA exonuclease activity"/>
    <property type="evidence" value="ECO:0007669"/>
    <property type="project" value="TreeGrafter"/>
</dbReference>
<dbReference type="Pfam" id="PF02811">
    <property type="entry name" value="PHP"/>
    <property type="match status" value="1"/>
</dbReference>
<protein>
    <submittedName>
        <fullName evidence="3">PHP domain protein</fullName>
    </submittedName>
</protein>
<name>I4EIM5_9BACT</name>
<feature type="domain" description="Polymerase/histidinol phosphatase N-terminal" evidence="2">
    <location>
        <begin position="36"/>
        <end position="101"/>
    </location>
</feature>
<proteinExistence type="predicted"/>
<dbReference type="PANTHER" id="PTHR42924:SF3">
    <property type="entry name" value="POLYMERASE_HISTIDINOL PHOSPHATASE N-TERMINAL DOMAIN-CONTAINING PROTEIN"/>
    <property type="match status" value="1"/>
</dbReference>
<dbReference type="GO" id="GO:0035312">
    <property type="term" value="F:5'-3' DNA exonuclease activity"/>
    <property type="evidence" value="ECO:0007669"/>
    <property type="project" value="TreeGrafter"/>
</dbReference>
<dbReference type="RefSeq" id="WP_008478765.1">
    <property type="nucleotide sequence ID" value="NZ_CAGS01000286.1"/>
</dbReference>